<feature type="region of interest" description="Disordered" evidence="1">
    <location>
        <begin position="23"/>
        <end position="47"/>
    </location>
</feature>
<evidence type="ECO:0000313" key="3">
    <source>
        <dbReference type="Proteomes" id="UP000807025"/>
    </source>
</evidence>
<sequence>MSYPAGATKTFCRQPYTSGQQILPTSEREVDSIRPEQSVNRTREATKKELAGWPNPRCVLLDIWIVGTWKVLLRS</sequence>
<accession>A0A9P5ZPR4</accession>
<organism evidence="2 3">
    <name type="scientific">Pleurotus eryngii</name>
    <name type="common">Boletus of the steppes</name>
    <dbReference type="NCBI Taxonomy" id="5323"/>
    <lineage>
        <taxon>Eukaryota</taxon>
        <taxon>Fungi</taxon>
        <taxon>Dikarya</taxon>
        <taxon>Basidiomycota</taxon>
        <taxon>Agaricomycotina</taxon>
        <taxon>Agaricomycetes</taxon>
        <taxon>Agaricomycetidae</taxon>
        <taxon>Agaricales</taxon>
        <taxon>Pleurotineae</taxon>
        <taxon>Pleurotaceae</taxon>
        <taxon>Pleurotus</taxon>
    </lineage>
</organism>
<dbReference type="Proteomes" id="UP000807025">
    <property type="component" value="Unassembled WGS sequence"/>
</dbReference>
<gene>
    <name evidence="2" type="ORF">BDN71DRAFT_1453221</name>
</gene>
<proteinExistence type="predicted"/>
<keyword evidence="3" id="KW-1185">Reference proteome</keyword>
<name>A0A9P5ZPR4_PLEER</name>
<protein>
    <submittedName>
        <fullName evidence="2">Uncharacterized protein</fullName>
    </submittedName>
</protein>
<dbReference type="AlphaFoldDB" id="A0A9P5ZPR4"/>
<comment type="caution">
    <text evidence="2">The sequence shown here is derived from an EMBL/GenBank/DDBJ whole genome shotgun (WGS) entry which is preliminary data.</text>
</comment>
<reference evidence="2" key="1">
    <citation type="submission" date="2020-11" db="EMBL/GenBank/DDBJ databases">
        <authorList>
            <consortium name="DOE Joint Genome Institute"/>
            <person name="Ahrendt S."/>
            <person name="Riley R."/>
            <person name="Andreopoulos W."/>
            <person name="Labutti K."/>
            <person name="Pangilinan J."/>
            <person name="Ruiz-Duenas F.J."/>
            <person name="Barrasa J.M."/>
            <person name="Sanchez-Garcia M."/>
            <person name="Camarero S."/>
            <person name="Miyauchi S."/>
            <person name="Serrano A."/>
            <person name="Linde D."/>
            <person name="Babiker R."/>
            <person name="Drula E."/>
            <person name="Ayuso-Fernandez I."/>
            <person name="Pacheco R."/>
            <person name="Padilla G."/>
            <person name="Ferreira P."/>
            <person name="Barriuso J."/>
            <person name="Kellner H."/>
            <person name="Castanera R."/>
            <person name="Alfaro M."/>
            <person name="Ramirez L."/>
            <person name="Pisabarro A.G."/>
            <person name="Kuo A."/>
            <person name="Tritt A."/>
            <person name="Lipzen A."/>
            <person name="He G."/>
            <person name="Yan M."/>
            <person name="Ng V."/>
            <person name="Cullen D."/>
            <person name="Martin F."/>
            <person name="Rosso M.-N."/>
            <person name="Henrissat B."/>
            <person name="Hibbett D."/>
            <person name="Martinez A.T."/>
            <person name="Grigoriev I.V."/>
        </authorList>
    </citation>
    <scope>NUCLEOTIDE SEQUENCE</scope>
    <source>
        <strain evidence="2">ATCC 90797</strain>
    </source>
</reference>
<evidence type="ECO:0000313" key="2">
    <source>
        <dbReference type="EMBL" id="KAF9491282.1"/>
    </source>
</evidence>
<evidence type="ECO:0000256" key="1">
    <source>
        <dbReference type="SAM" id="MobiDB-lite"/>
    </source>
</evidence>
<dbReference type="EMBL" id="MU154623">
    <property type="protein sequence ID" value="KAF9491282.1"/>
    <property type="molecule type" value="Genomic_DNA"/>
</dbReference>